<name>A0A5B8ECS1_LACAM</name>
<dbReference type="AlphaFoldDB" id="A0A5B8ECS1"/>
<sequence>MAYLTREQLTYVDNTVRQPNQRELTAMSLFRTFNVPAWTTQTRYKVMTTSGQATDYVDGADNLPVVDLAMTEATSNLTDIGIAIRYSRQQVGEAQQAHMDILNPMATRARRAMAEGENKIIFNGKHNSNPALNINGLTDKASVLGVQESTAPVAFDDMFVDGDNATTSNNNLKIRNWFQDAVGMITHLAGYSNAKPILALPQSAIDRLNRPYNDYNPQMTVLSMIQPWFSQIKAIPEFEHQYFGAKGNKSDLGYIFLNDASIAQIPIAQSVHALPQEYHNGWTTIPYTERLGGLVMYYPHAFVQLKGINDPKNVK</sequence>
<accession>A0A5B8ECS1</accession>
<proteinExistence type="predicted"/>
<dbReference type="Proteomes" id="UP000312326">
    <property type="component" value="Chromosome"/>
</dbReference>
<dbReference type="PIRSF" id="PIRSF029202">
    <property type="entry name" value="UCP029202"/>
    <property type="match status" value="1"/>
</dbReference>
<evidence type="ECO:0000313" key="1">
    <source>
        <dbReference type="EMBL" id="QDD70207.1"/>
    </source>
</evidence>
<reference evidence="1 2" key="1">
    <citation type="submission" date="2018-06" db="EMBL/GenBank/DDBJ databases">
        <title>Complete genome sequnece of Lactobacillus amylovorus PMRA3.</title>
        <authorList>
            <person name="Nam Y.-D."/>
            <person name="Chung W.-H."/>
            <person name="Park Y.S."/>
            <person name="Kang J."/>
        </authorList>
    </citation>
    <scope>NUCLEOTIDE SEQUENCE [LARGE SCALE GENOMIC DNA]</scope>
    <source>
        <strain evidence="1 2">PMRA3</strain>
    </source>
</reference>
<dbReference type="InterPro" id="IPR020049">
    <property type="entry name" value="Major_capsid-like"/>
</dbReference>
<dbReference type="EMBL" id="CP029754">
    <property type="protein sequence ID" value="QDD70207.1"/>
    <property type="molecule type" value="Genomic_DNA"/>
</dbReference>
<dbReference type="SUPFAM" id="SSF56563">
    <property type="entry name" value="Major capsid protein gp5"/>
    <property type="match status" value="1"/>
</dbReference>
<evidence type="ECO:0000313" key="2">
    <source>
        <dbReference type="Proteomes" id="UP000312326"/>
    </source>
</evidence>
<evidence type="ECO:0008006" key="3">
    <source>
        <dbReference type="Google" id="ProtNLM"/>
    </source>
</evidence>
<dbReference type="Gene3D" id="3.30.2400.30">
    <property type="match status" value="1"/>
</dbReference>
<gene>
    <name evidence="1" type="ORF">DM298_04430</name>
</gene>
<dbReference type="Pfam" id="PF09950">
    <property type="entry name" value="Major_capside"/>
    <property type="match status" value="1"/>
</dbReference>
<protein>
    <recommendedName>
        <fullName evidence="3">DUF2184 domain-containing protein</fullName>
    </recommendedName>
</protein>
<dbReference type="RefSeq" id="WP_139962236.1">
    <property type="nucleotide sequence ID" value="NZ_CP029754.1"/>
</dbReference>
<organism evidence="1 2">
    <name type="scientific">Lactobacillus amylovorus</name>
    <dbReference type="NCBI Taxonomy" id="1604"/>
    <lineage>
        <taxon>Bacteria</taxon>
        <taxon>Bacillati</taxon>
        <taxon>Bacillota</taxon>
        <taxon>Bacilli</taxon>
        <taxon>Lactobacillales</taxon>
        <taxon>Lactobacillaceae</taxon>
        <taxon>Lactobacillus</taxon>
    </lineage>
</organism>